<evidence type="ECO:0000313" key="4">
    <source>
        <dbReference type="Proteomes" id="UP001142610"/>
    </source>
</evidence>
<keyword evidence="4" id="KW-1185">Reference proteome</keyword>
<dbReference type="RefSeq" id="WP_256619341.1">
    <property type="nucleotide sequence ID" value="NZ_JANIBC010000005.1"/>
</dbReference>
<evidence type="ECO:0000313" key="3">
    <source>
        <dbReference type="EMBL" id="MCQ8185455.1"/>
    </source>
</evidence>
<name>A0A9X2L9B1_9PROT</name>
<keyword evidence="2" id="KW-0732">Signal</keyword>
<feature type="chain" id="PRO_5040885457" evidence="2">
    <location>
        <begin position="20"/>
        <end position="179"/>
    </location>
</feature>
<feature type="signal peptide" evidence="2">
    <location>
        <begin position="1"/>
        <end position="19"/>
    </location>
</feature>
<dbReference type="EMBL" id="JANIBC010000005">
    <property type="protein sequence ID" value="MCQ8185455.1"/>
    <property type="molecule type" value="Genomic_DNA"/>
</dbReference>
<dbReference type="PROSITE" id="PS51257">
    <property type="entry name" value="PROKAR_LIPOPROTEIN"/>
    <property type="match status" value="1"/>
</dbReference>
<sequence length="179" mass="19251">MGKRRLLFVFLFLVAAACGGEPEPVNRRLPPDPKPSSPETTISPTRAERPYVSGSDVLDSRWVSERGRARFGPRNGPRILEVRCEAGNEDLVISRSLPLGQDDELAMTITAGEARVVGLWRGVSDNVERGVTRIPAAHPIVDAMTTAGSITFQAEGFADIITPNSTVLQAVTRRCAAAG</sequence>
<gene>
    <name evidence="3" type="ORF">NOG11_08610</name>
</gene>
<dbReference type="AlphaFoldDB" id="A0A9X2L9B1"/>
<accession>A0A9X2L9B1</accession>
<comment type="caution">
    <text evidence="3">The sequence shown here is derived from an EMBL/GenBank/DDBJ whole genome shotgun (WGS) entry which is preliminary data.</text>
</comment>
<evidence type="ECO:0000256" key="2">
    <source>
        <dbReference type="SAM" id="SignalP"/>
    </source>
</evidence>
<reference evidence="3" key="1">
    <citation type="submission" date="2022-07" db="EMBL/GenBank/DDBJ databases">
        <title>Parvularcula maris sp. nov., an algicidal bacterium isolated from seawater.</title>
        <authorList>
            <person name="Li F."/>
        </authorList>
    </citation>
    <scope>NUCLEOTIDE SEQUENCE</scope>
    <source>
        <strain evidence="3">BGMRC 0090</strain>
    </source>
</reference>
<evidence type="ECO:0000256" key="1">
    <source>
        <dbReference type="SAM" id="MobiDB-lite"/>
    </source>
</evidence>
<organism evidence="3 4">
    <name type="scientific">Parvularcula maris</name>
    <dbReference type="NCBI Taxonomy" id="2965077"/>
    <lineage>
        <taxon>Bacteria</taxon>
        <taxon>Pseudomonadati</taxon>
        <taxon>Pseudomonadota</taxon>
        <taxon>Alphaproteobacteria</taxon>
        <taxon>Parvularculales</taxon>
        <taxon>Parvularculaceae</taxon>
        <taxon>Parvularcula</taxon>
    </lineage>
</organism>
<protein>
    <submittedName>
        <fullName evidence="3">Uncharacterized protein</fullName>
    </submittedName>
</protein>
<proteinExistence type="predicted"/>
<dbReference type="Proteomes" id="UP001142610">
    <property type="component" value="Unassembled WGS sequence"/>
</dbReference>
<feature type="region of interest" description="Disordered" evidence="1">
    <location>
        <begin position="22"/>
        <end position="51"/>
    </location>
</feature>